<dbReference type="EMBL" id="CAJVQB010040521">
    <property type="protein sequence ID" value="CAG8828495.1"/>
    <property type="molecule type" value="Genomic_DNA"/>
</dbReference>
<feature type="non-terminal residue" evidence="1">
    <location>
        <position position="1"/>
    </location>
</feature>
<reference evidence="1 2" key="1">
    <citation type="submission" date="2021-06" db="EMBL/GenBank/DDBJ databases">
        <authorList>
            <person name="Kallberg Y."/>
            <person name="Tangrot J."/>
            <person name="Rosling A."/>
        </authorList>
    </citation>
    <scope>NUCLEOTIDE SEQUENCE [LARGE SCALE GENOMIC DNA]</scope>
    <source>
        <strain evidence="1 2">120-4 pot B 10/14</strain>
    </source>
</reference>
<keyword evidence="2" id="KW-1185">Reference proteome</keyword>
<comment type="caution">
    <text evidence="1">The sequence shown here is derived from an EMBL/GenBank/DDBJ whole genome shotgun (WGS) entry which is preliminary data.</text>
</comment>
<evidence type="ECO:0000313" key="1">
    <source>
        <dbReference type="EMBL" id="CAG8828495.1"/>
    </source>
</evidence>
<name>A0ABN7WDK9_GIGMA</name>
<dbReference type="Proteomes" id="UP000789901">
    <property type="component" value="Unassembled WGS sequence"/>
</dbReference>
<accession>A0ABN7WDK9</accession>
<proteinExistence type="predicted"/>
<gene>
    <name evidence="1" type="ORF">GMARGA_LOCUS29714</name>
</gene>
<organism evidence="1 2">
    <name type="scientific">Gigaspora margarita</name>
    <dbReference type="NCBI Taxonomy" id="4874"/>
    <lineage>
        <taxon>Eukaryota</taxon>
        <taxon>Fungi</taxon>
        <taxon>Fungi incertae sedis</taxon>
        <taxon>Mucoromycota</taxon>
        <taxon>Glomeromycotina</taxon>
        <taxon>Glomeromycetes</taxon>
        <taxon>Diversisporales</taxon>
        <taxon>Gigasporaceae</taxon>
        <taxon>Gigaspora</taxon>
    </lineage>
</organism>
<evidence type="ECO:0000313" key="2">
    <source>
        <dbReference type="Proteomes" id="UP000789901"/>
    </source>
</evidence>
<sequence length="79" mass="9177">QVADFMKKYTSIKGYGIRIGGSERVNTKTKETMKQTYLCHHAGKPAKSSKASYHIECLWKVNFWFKNKKNCIEVITFNN</sequence>
<protein>
    <submittedName>
        <fullName evidence="1">34675_t:CDS:1</fullName>
    </submittedName>
</protein>